<reference evidence="2" key="1">
    <citation type="journal article" date="2006" name="PLoS Biol.">
        <title>Macronuclear genome sequence of the ciliate Tetrahymena thermophila, a model eukaryote.</title>
        <authorList>
            <person name="Eisen J.A."/>
            <person name="Coyne R.S."/>
            <person name="Wu M."/>
            <person name="Wu D."/>
            <person name="Thiagarajan M."/>
            <person name="Wortman J.R."/>
            <person name="Badger J.H."/>
            <person name="Ren Q."/>
            <person name="Amedeo P."/>
            <person name="Jones K.M."/>
            <person name="Tallon L.J."/>
            <person name="Delcher A.L."/>
            <person name="Salzberg S.L."/>
            <person name="Silva J.C."/>
            <person name="Haas B.J."/>
            <person name="Majoros W.H."/>
            <person name="Farzad M."/>
            <person name="Carlton J.M."/>
            <person name="Smith R.K. Jr."/>
            <person name="Garg J."/>
            <person name="Pearlman R.E."/>
            <person name="Karrer K.M."/>
            <person name="Sun L."/>
            <person name="Manning G."/>
            <person name="Elde N.C."/>
            <person name="Turkewitz A.P."/>
            <person name="Asai D.J."/>
            <person name="Wilkes D.E."/>
            <person name="Wang Y."/>
            <person name="Cai H."/>
            <person name="Collins K."/>
            <person name="Stewart B.A."/>
            <person name="Lee S.R."/>
            <person name="Wilamowska K."/>
            <person name="Weinberg Z."/>
            <person name="Ruzzo W.L."/>
            <person name="Wloga D."/>
            <person name="Gaertig J."/>
            <person name="Frankel J."/>
            <person name="Tsao C.-C."/>
            <person name="Gorovsky M.A."/>
            <person name="Keeling P.J."/>
            <person name="Waller R.F."/>
            <person name="Patron N.J."/>
            <person name="Cherry J.M."/>
            <person name="Stover N.A."/>
            <person name="Krieger C.J."/>
            <person name="del Toro C."/>
            <person name="Ryder H.F."/>
            <person name="Williamson S.C."/>
            <person name="Barbeau R.A."/>
            <person name="Hamilton E.P."/>
            <person name="Orias E."/>
        </authorList>
    </citation>
    <scope>NUCLEOTIDE SEQUENCE [LARGE SCALE GENOMIC DNA]</scope>
    <source>
        <strain evidence="2">SB210</strain>
    </source>
</reference>
<evidence type="ECO:0000313" key="1">
    <source>
        <dbReference type="EMBL" id="EWS73312.1"/>
    </source>
</evidence>
<protein>
    <submittedName>
        <fullName evidence="1">Uncharacterized protein</fullName>
    </submittedName>
</protein>
<organism evidence="1 2">
    <name type="scientific">Tetrahymena thermophila (strain SB210)</name>
    <dbReference type="NCBI Taxonomy" id="312017"/>
    <lineage>
        <taxon>Eukaryota</taxon>
        <taxon>Sar</taxon>
        <taxon>Alveolata</taxon>
        <taxon>Ciliophora</taxon>
        <taxon>Intramacronucleata</taxon>
        <taxon>Oligohymenophorea</taxon>
        <taxon>Hymenostomatida</taxon>
        <taxon>Tetrahymenina</taxon>
        <taxon>Tetrahymenidae</taxon>
        <taxon>Tetrahymena</taxon>
    </lineage>
</organism>
<dbReference type="InParanoid" id="W7X7I0"/>
<accession>W7X7I0</accession>
<dbReference type="GeneID" id="24439153"/>
<name>W7X7I0_TETTS</name>
<sequence>MNQQHKSIIYLYILFEYFFNFVKKQTNKNYFNIYVLQYETQNKNLIQNFNKQNNYTKYHKNPLVGIYMLQLELLWQEQISYIRLSTLNLQPSLQSQNNFSKAICQRGTTNSCYYRKVCRSFKGTHLQSANSSLQIFKLFVRGFKIYKKQISGLLQIPLVESLISNKSFGSQTRPVSSLTSRIEASCIASPKSTLPPGKLHNLFLIPFFSLTRRTSSFSLITTPPLPALCVAQGTQNSSYDQSSHLNYSKSSGTVLDSRQIELSRQMMNSKVLVQLKQLFMLYQQARHKPDAKKNFQYFF</sequence>
<dbReference type="Proteomes" id="UP000009168">
    <property type="component" value="Unassembled WGS sequence"/>
</dbReference>
<evidence type="ECO:0000313" key="2">
    <source>
        <dbReference type="Proteomes" id="UP000009168"/>
    </source>
</evidence>
<dbReference type="AlphaFoldDB" id="W7X7I0"/>
<gene>
    <name evidence="1" type="ORF">TTHERM_000471259</name>
</gene>
<keyword evidence="2" id="KW-1185">Reference proteome</keyword>
<dbReference type="EMBL" id="GG662622">
    <property type="protein sequence ID" value="EWS73312.1"/>
    <property type="molecule type" value="Genomic_DNA"/>
</dbReference>
<dbReference type="RefSeq" id="XP_012654161.1">
    <property type="nucleotide sequence ID" value="XM_012798707.1"/>
</dbReference>
<dbReference type="KEGG" id="tet:TTHERM_000471259"/>
<proteinExistence type="predicted"/>